<dbReference type="OMA" id="HQSAVEM"/>
<feature type="region of interest" description="Disordered" evidence="2">
    <location>
        <begin position="147"/>
        <end position="167"/>
    </location>
</feature>
<dbReference type="eggNOG" id="ENOG502S8WV">
    <property type="taxonomic scope" value="Eukaryota"/>
</dbReference>
<feature type="region of interest" description="Disordered" evidence="2">
    <location>
        <begin position="1"/>
        <end position="52"/>
    </location>
</feature>
<keyword evidence="1" id="KW-0175">Coiled coil</keyword>
<accession>G9NF08</accession>
<protein>
    <recommendedName>
        <fullName evidence="5">Eisosome protein 1</fullName>
    </recommendedName>
</protein>
<feature type="region of interest" description="Disordered" evidence="2">
    <location>
        <begin position="304"/>
        <end position="325"/>
    </location>
</feature>
<name>G9NF08_HYPAI</name>
<dbReference type="OrthoDB" id="4070583at2759"/>
<feature type="compositionally biased region" description="Low complexity" evidence="2">
    <location>
        <begin position="1"/>
        <end position="15"/>
    </location>
</feature>
<evidence type="ECO:0000313" key="3">
    <source>
        <dbReference type="EMBL" id="EHK50527.1"/>
    </source>
</evidence>
<proteinExistence type="predicted"/>
<dbReference type="KEGG" id="tatv:25779405"/>
<dbReference type="AlphaFoldDB" id="G9NF08"/>
<feature type="compositionally biased region" description="Basic and acidic residues" evidence="2">
    <location>
        <begin position="604"/>
        <end position="636"/>
    </location>
</feature>
<feature type="compositionally biased region" description="Low complexity" evidence="2">
    <location>
        <begin position="43"/>
        <end position="52"/>
    </location>
</feature>
<evidence type="ECO:0000313" key="4">
    <source>
        <dbReference type="Proteomes" id="UP000005426"/>
    </source>
</evidence>
<dbReference type="EMBL" id="ABDG02000013">
    <property type="protein sequence ID" value="EHK50527.1"/>
    <property type="molecule type" value="Genomic_DNA"/>
</dbReference>
<keyword evidence="4" id="KW-1185">Reference proteome</keyword>
<feature type="compositionally biased region" description="Basic and acidic residues" evidence="2">
    <location>
        <begin position="872"/>
        <end position="882"/>
    </location>
</feature>
<feature type="region of interest" description="Disordered" evidence="2">
    <location>
        <begin position="184"/>
        <end position="226"/>
    </location>
</feature>
<dbReference type="Proteomes" id="UP000005426">
    <property type="component" value="Unassembled WGS sequence"/>
</dbReference>
<evidence type="ECO:0000256" key="2">
    <source>
        <dbReference type="SAM" id="MobiDB-lite"/>
    </source>
</evidence>
<feature type="compositionally biased region" description="Basic and acidic residues" evidence="2">
    <location>
        <begin position="544"/>
        <end position="588"/>
    </location>
</feature>
<dbReference type="Pfam" id="PF12757">
    <property type="entry name" value="Eisosome1"/>
    <property type="match status" value="1"/>
</dbReference>
<feature type="compositionally biased region" description="Basic and acidic residues" evidence="2">
    <location>
        <begin position="808"/>
        <end position="826"/>
    </location>
</feature>
<dbReference type="PANTHER" id="PTHR28298">
    <property type="entry name" value="EISOSOME PROTEIN 1"/>
    <property type="match status" value="1"/>
</dbReference>
<sequence length="882" mass="96313">MMQAATAAAAEAGAGPRPSVAKPPARHNSLSASGRLKYADPRSLPSYPSSGLSPGGAAASAAASLGWFSHKPIETWKPDKTSSASAAAVLAKDYKVHPAWEPVMDGTGAKAAVLAVGSASTAYRHSSVKKSRHDSWGNTAAASAFTTSANRPVSPEPTTLTASHGSSAATQAFQANLLQSAKVASLPPPSPREKPLAAAKGAMSPSRLGVPASRARSYSTPPVPSYADAKRASVSALNGASIAHQAAMNKPPEIEDTGAIPVTTMTRNMFTSHPPVKLEVDEQTTNERIHQSAVEMAKKMYQQQQLNRVDDSEDGTEGDAGPSANRFVNLQDAAYRQAQERLAKLQDEHEKNRQYHDYYTSEKPLRRRFTIMDRIRRRSASESDVEDRTRSDLVHQQMSLFTSQLEQVDEEKRERDREALLIAARRNVKASLQGMDEQHYFETGKVNPTILGDWQVRAQQAAQLRHDTRTDDGGRVDIGGGMFMDADEIDAIAARRVRPVLDDIHEKAEAERERLASLKFEDEAKKAEAERERDRERELKEIQKRAREEDKQQEKARRQQEKIEEKQRREDEKAAKAEQKRLAKEDKKKPKPQTIVTDPQIQESHPETQESPREIQDVHGEDPESRHEIQDVHHEDNEEQEQEQEAETQSRREVVTPERTITPTQEMAAATATVAPSSPPTATTAVAAPAPISAATDNAETSRRKSSSEAPTSPTARVKGWIKNRFSRGKSMSEHGEKKKSFIGGAALRGSAAGGSTASLGNRSSSIRDVTLAGRTGEETPVNHTAEIAREATPDIALEAPPEILPETVHDTVHETAPESVGRDSRGVSPVSARSGMGSSGKGSGRSNDIERFETPAAIRDPAPRHSNSPARDSRFREMMDH</sequence>
<dbReference type="GeneID" id="25779405"/>
<dbReference type="HOGENOM" id="CLU_009741_0_0_1"/>
<reference evidence="3 4" key="1">
    <citation type="journal article" date="2011" name="Genome Biol.">
        <title>Comparative genome sequence analysis underscores mycoparasitism as the ancestral life style of Trichoderma.</title>
        <authorList>
            <person name="Kubicek C.P."/>
            <person name="Herrera-Estrella A."/>
            <person name="Seidl-Seiboth V."/>
            <person name="Martinez D.A."/>
            <person name="Druzhinina I.S."/>
            <person name="Thon M."/>
            <person name="Zeilinger S."/>
            <person name="Casas-Flores S."/>
            <person name="Horwitz B.A."/>
            <person name="Mukherjee P.K."/>
            <person name="Mukherjee M."/>
            <person name="Kredics L."/>
            <person name="Alcaraz L.D."/>
            <person name="Aerts A."/>
            <person name="Antal Z."/>
            <person name="Atanasova L."/>
            <person name="Cervantes-Badillo M.G."/>
            <person name="Challacombe J."/>
            <person name="Chertkov O."/>
            <person name="McCluskey K."/>
            <person name="Coulpier F."/>
            <person name="Deshpande N."/>
            <person name="von Doehren H."/>
            <person name="Ebbole D.J."/>
            <person name="Esquivel-Naranjo E.U."/>
            <person name="Fekete E."/>
            <person name="Flipphi M."/>
            <person name="Glaser F."/>
            <person name="Gomez-Rodriguez E.Y."/>
            <person name="Gruber S."/>
            <person name="Han C."/>
            <person name="Henrissat B."/>
            <person name="Hermosa R."/>
            <person name="Hernandez-Onate M."/>
            <person name="Karaffa L."/>
            <person name="Kosti I."/>
            <person name="Le Crom S."/>
            <person name="Lindquist E."/>
            <person name="Lucas S."/>
            <person name="Luebeck M."/>
            <person name="Luebeck P.S."/>
            <person name="Margeot A."/>
            <person name="Metz B."/>
            <person name="Misra M."/>
            <person name="Nevalainen H."/>
            <person name="Omann M."/>
            <person name="Packer N."/>
            <person name="Perrone G."/>
            <person name="Uresti-Rivera E.E."/>
            <person name="Salamov A."/>
            <person name="Schmoll M."/>
            <person name="Seiboth B."/>
            <person name="Shapiro H."/>
            <person name="Sukno S."/>
            <person name="Tamayo-Ramos J.A."/>
            <person name="Tisch D."/>
            <person name="Wiest A."/>
            <person name="Wilkinson H.H."/>
            <person name="Zhang M."/>
            <person name="Coutinho P.M."/>
            <person name="Kenerley C.M."/>
            <person name="Monte E."/>
            <person name="Baker S.E."/>
            <person name="Grigoriev I.V."/>
        </authorList>
    </citation>
    <scope>NUCLEOTIDE SEQUENCE [LARGE SCALE GENOMIC DNA]</scope>
    <source>
        <strain evidence="4">ATCC 20476 / IMI 206040</strain>
    </source>
</reference>
<feature type="coiled-coil region" evidence="1">
    <location>
        <begin position="328"/>
        <end position="355"/>
    </location>
</feature>
<organism evidence="3 4">
    <name type="scientific">Hypocrea atroviridis (strain ATCC 20476 / IMI 206040)</name>
    <name type="common">Trichoderma atroviride</name>
    <dbReference type="NCBI Taxonomy" id="452589"/>
    <lineage>
        <taxon>Eukaryota</taxon>
        <taxon>Fungi</taxon>
        <taxon>Dikarya</taxon>
        <taxon>Ascomycota</taxon>
        <taxon>Pezizomycotina</taxon>
        <taxon>Sordariomycetes</taxon>
        <taxon>Hypocreomycetidae</taxon>
        <taxon>Hypocreales</taxon>
        <taxon>Hypocreaceae</taxon>
        <taxon>Trichoderma</taxon>
    </lineage>
</organism>
<evidence type="ECO:0000256" key="1">
    <source>
        <dbReference type="SAM" id="Coils"/>
    </source>
</evidence>
<dbReference type="STRING" id="452589.G9NF08"/>
<feature type="compositionally biased region" description="Polar residues" evidence="2">
    <location>
        <begin position="156"/>
        <end position="167"/>
    </location>
</feature>
<feature type="compositionally biased region" description="Acidic residues" evidence="2">
    <location>
        <begin position="637"/>
        <end position="646"/>
    </location>
</feature>
<feature type="compositionally biased region" description="Low complexity" evidence="2">
    <location>
        <begin position="668"/>
        <end position="696"/>
    </location>
</feature>
<dbReference type="GO" id="GO:0070941">
    <property type="term" value="P:eisosome assembly"/>
    <property type="evidence" value="ECO:0007669"/>
    <property type="project" value="TreeGrafter"/>
</dbReference>
<dbReference type="PANTHER" id="PTHR28298:SF1">
    <property type="entry name" value="EISOSOME PROTEIN 1"/>
    <property type="match status" value="1"/>
</dbReference>
<feature type="region of interest" description="Disordered" evidence="2">
    <location>
        <begin position="772"/>
        <end position="882"/>
    </location>
</feature>
<feature type="compositionally biased region" description="Polar residues" evidence="2">
    <location>
        <begin position="594"/>
        <end position="603"/>
    </location>
</feature>
<feature type="region of interest" description="Disordered" evidence="2">
    <location>
        <begin position="544"/>
        <end position="738"/>
    </location>
</feature>
<evidence type="ECO:0008006" key="5">
    <source>
        <dbReference type="Google" id="ProtNLM"/>
    </source>
</evidence>
<dbReference type="InterPro" id="IPR024527">
    <property type="entry name" value="Eisosome1"/>
</dbReference>
<gene>
    <name evidence="3" type="ORF">TRIATDRAFT_279848</name>
</gene>
<comment type="caution">
    <text evidence="3">The sequence shown here is derived from an EMBL/GenBank/DDBJ whole genome shotgun (WGS) entry which is preliminary data.</text>
</comment>